<name>A0A6G0U8Y2_APHGL</name>
<evidence type="ECO:0000313" key="2">
    <source>
        <dbReference type="EMBL" id="KAE9544742.1"/>
    </source>
</evidence>
<feature type="signal peptide" evidence="1">
    <location>
        <begin position="1"/>
        <end position="19"/>
    </location>
</feature>
<accession>A0A6G0U8Y2</accession>
<protein>
    <submittedName>
        <fullName evidence="2">Uncharacterized protein</fullName>
    </submittedName>
</protein>
<comment type="caution">
    <text evidence="2">The sequence shown here is derived from an EMBL/GenBank/DDBJ whole genome shotgun (WGS) entry which is preliminary data.</text>
</comment>
<dbReference type="Proteomes" id="UP000475862">
    <property type="component" value="Unassembled WGS sequence"/>
</dbReference>
<gene>
    <name evidence="2" type="ORF">AGLY_000284</name>
</gene>
<reference evidence="2 3" key="1">
    <citation type="submission" date="2019-08" db="EMBL/GenBank/DDBJ databases">
        <title>The genome of the soybean aphid Biotype 1, its phylome, world population structure and adaptation to the North American continent.</title>
        <authorList>
            <person name="Giordano R."/>
            <person name="Donthu R.K."/>
            <person name="Hernandez A.G."/>
            <person name="Wright C.L."/>
            <person name="Zimin A.V."/>
        </authorList>
    </citation>
    <scope>NUCLEOTIDE SEQUENCE [LARGE SCALE GENOMIC DNA]</scope>
    <source>
        <tissue evidence="2">Whole aphids</tissue>
    </source>
</reference>
<feature type="chain" id="PRO_5026217684" evidence="1">
    <location>
        <begin position="20"/>
        <end position="199"/>
    </location>
</feature>
<sequence>MAISLFYAKPFLWINYVWAVYICDDQSGDSGVEDVSSSVRTFNGNLKLLYLHTLVTLLNSKGQVGVTVMNALNLDFNDTSLYAINILIKYLGYFITWPSGYRSDVHRCRVYIGTIIYRSVKFKFNDRYQWYHCIRKTILNGDDLFLLYFDTTLYFPIVTLSHEMFRTTYFLCLILLHMYRRIVLPTFIEHLKNKLLGNS</sequence>
<organism evidence="2 3">
    <name type="scientific">Aphis glycines</name>
    <name type="common">Soybean aphid</name>
    <dbReference type="NCBI Taxonomy" id="307491"/>
    <lineage>
        <taxon>Eukaryota</taxon>
        <taxon>Metazoa</taxon>
        <taxon>Ecdysozoa</taxon>
        <taxon>Arthropoda</taxon>
        <taxon>Hexapoda</taxon>
        <taxon>Insecta</taxon>
        <taxon>Pterygota</taxon>
        <taxon>Neoptera</taxon>
        <taxon>Paraneoptera</taxon>
        <taxon>Hemiptera</taxon>
        <taxon>Sternorrhyncha</taxon>
        <taxon>Aphidomorpha</taxon>
        <taxon>Aphidoidea</taxon>
        <taxon>Aphididae</taxon>
        <taxon>Aphidini</taxon>
        <taxon>Aphis</taxon>
        <taxon>Aphis</taxon>
    </lineage>
</organism>
<proteinExistence type="predicted"/>
<evidence type="ECO:0000256" key="1">
    <source>
        <dbReference type="SAM" id="SignalP"/>
    </source>
</evidence>
<keyword evidence="1" id="KW-0732">Signal</keyword>
<keyword evidence="3" id="KW-1185">Reference proteome</keyword>
<dbReference type="EMBL" id="VYZN01000001">
    <property type="protein sequence ID" value="KAE9544742.1"/>
    <property type="molecule type" value="Genomic_DNA"/>
</dbReference>
<dbReference type="AlphaFoldDB" id="A0A6G0U8Y2"/>
<evidence type="ECO:0000313" key="3">
    <source>
        <dbReference type="Proteomes" id="UP000475862"/>
    </source>
</evidence>